<organism evidence="3 4">
    <name type="scientific">Aurantiacibacter gangjinensis</name>
    <dbReference type="NCBI Taxonomy" id="502682"/>
    <lineage>
        <taxon>Bacteria</taxon>
        <taxon>Pseudomonadati</taxon>
        <taxon>Pseudomonadota</taxon>
        <taxon>Alphaproteobacteria</taxon>
        <taxon>Sphingomonadales</taxon>
        <taxon>Erythrobacteraceae</taxon>
        <taxon>Aurantiacibacter</taxon>
    </lineage>
</organism>
<dbReference type="PATRIC" id="fig|502682.8.peg.1142"/>
<gene>
    <name evidence="3" type="ORF">AAW01_05580</name>
</gene>
<dbReference type="Proteomes" id="UP000053070">
    <property type="component" value="Unassembled WGS sequence"/>
</dbReference>
<evidence type="ECO:0000313" key="3">
    <source>
        <dbReference type="EMBL" id="KLE33398.1"/>
    </source>
</evidence>
<protein>
    <submittedName>
        <fullName evidence="3">Uncharacterized protein</fullName>
    </submittedName>
</protein>
<name>A0A0G9MVU0_9SPHN</name>
<keyword evidence="2" id="KW-0732">Signal</keyword>
<dbReference type="RefSeq" id="WP_047006246.1">
    <property type="nucleotide sequence ID" value="NZ_CP018097.1"/>
</dbReference>
<accession>A0A0G9MVU0</accession>
<evidence type="ECO:0000256" key="2">
    <source>
        <dbReference type="SAM" id="SignalP"/>
    </source>
</evidence>
<evidence type="ECO:0000313" key="4">
    <source>
        <dbReference type="Proteomes" id="UP000053070"/>
    </source>
</evidence>
<reference evidence="3 4" key="1">
    <citation type="submission" date="2015-04" db="EMBL/GenBank/DDBJ databases">
        <title>The draft genome sequence of Erythrobacr gangjinensis K7-2.</title>
        <authorList>
            <person name="Zhuang L."/>
            <person name="Liu Y."/>
            <person name="Shao Z."/>
        </authorList>
    </citation>
    <scope>NUCLEOTIDE SEQUENCE [LARGE SCALE GENOMIC DNA]</scope>
    <source>
        <strain evidence="3 4">K7-2</strain>
    </source>
</reference>
<dbReference type="STRING" id="502682.BMF35_a0116"/>
<dbReference type="AlphaFoldDB" id="A0A0G9MVU0"/>
<dbReference type="EMBL" id="LBHC01000001">
    <property type="protein sequence ID" value="KLE33398.1"/>
    <property type="molecule type" value="Genomic_DNA"/>
</dbReference>
<feature type="chain" id="PRO_5010420966" evidence="2">
    <location>
        <begin position="27"/>
        <end position="174"/>
    </location>
</feature>
<comment type="caution">
    <text evidence="3">The sequence shown here is derived from an EMBL/GenBank/DDBJ whole genome shotgun (WGS) entry which is preliminary data.</text>
</comment>
<feature type="region of interest" description="Disordered" evidence="1">
    <location>
        <begin position="33"/>
        <end position="54"/>
    </location>
</feature>
<dbReference type="KEGG" id="egn:BMF35_a0116"/>
<feature type="compositionally biased region" description="Acidic residues" evidence="1">
    <location>
        <begin position="41"/>
        <end position="50"/>
    </location>
</feature>
<sequence length="174" mass="20685">MKKNFKILAAALTLPLAISLAAPASAASAESYSAYGQDRWGDDDDDDDDDRYERRYRGDRGDRWDRRGRYDDRRAHYERRGVRGHRQIERRLNRLASDIRHARRNGAITRNGARAAYDRLNTAERAYRNFARNGLSRSDIRAINGRIDQAYYTLDRIRYSRDRRYDDRRGYRRY</sequence>
<evidence type="ECO:0000256" key="1">
    <source>
        <dbReference type="SAM" id="MobiDB-lite"/>
    </source>
</evidence>
<feature type="signal peptide" evidence="2">
    <location>
        <begin position="1"/>
        <end position="26"/>
    </location>
</feature>
<keyword evidence="4" id="KW-1185">Reference proteome</keyword>
<proteinExistence type="predicted"/>